<feature type="transmembrane region" description="Helical" evidence="9">
    <location>
        <begin position="185"/>
        <end position="206"/>
    </location>
</feature>
<feature type="compositionally biased region" description="Basic and acidic residues" evidence="12">
    <location>
        <begin position="38"/>
        <end position="56"/>
    </location>
</feature>
<comment type="function">
    <text evidence="9 10">This protein specifically catalyzes the removal of signal peptides from prolipoproteins.</text>
</comment>
<dbReference type="GO" id="GO:0004190">
    <property type="term" value="F:aspartic-type endopeptidase activity"/>
    <property type="evidence" value="ECO:0007669"/>
    <property type="project" value="UniProtKB-EC"/>
</dbReference>
<evidence type="ECO:0000256" key="10">
    <source>
        <dbReference type="RuleBase" id="RU000594"/>
    </source>
</evidence>
<feature type="transmembrane region" description="Helical" evidence="9">
    <location>
        <begin position="145"/>
        <end position="165"/>
    </location>
</feature>
<evidence type="ECO:0000256" key="12">
    <source>
        <dbReference type="SAM" id="MobiDB-lite"/>
    </source>
</evidence>
<comment type="pathway">
    <text evidence="9">Protein modification; lipoprotein biosynthesis (signal peptide cleavage).</text>
</comment>
<evidence type="ECO:0000256" key="7">
    <source>
        <dbReference type="ARBA" id="ARBA00022989"/>
    </source>
</evidence>
<dbReference type="Proteomes" id="UP001237105">
    <property type="component" value="Unassembled WGS sequence"/>
</dbReference>
<evidence type="ECO:0000256" key="9">
    <source>
        <dbReference type="HAMAP-Rule" id="MF_00161"/>
    </source>
</evidence>
<evidence type="ECO:0000256" key="5">
    <source>
        <dbReference type="ARBA" id="ARBA00022750"/>
    </source>
</evidence>
<feature type="transmembrane region" description="Helical" evidence="9">
    <location>
        <begin position="62"/>
        <end position="85"/>
    </location>
</feature>
<dbReference type="NCBIfam" id="TIGR00077">
    <property type="entry name" value="lspA"/>
    <property type="match status" value="1"/>
</dbReference>
<evidence type="ECO:0000256" key="6">
    <source>
        <dbReference type="ARBA" id="ARBA00022801"/>
    </source>
</evidence>
<feature type="region of interest" description="Disordered" evidence="12">
    <location>
        <begin position="1"/>
        <end position="56"/>
    </location>
</feature>
<feature type="transmembrane region" description="Helical" evidence="9">
    <location>
        <begin position="105"/>
        <end position="133"/>
    </location>
</feature>
<keyword evidence="6 9" id="KW-0378">Hydrolase</keyword>
<accession>A0ABT6T3K2</accession>
<dbReference type="HAMAP" id="MF_00161">
    <property type="entry name" value="LspA"/>
    <property type="match status" value="1"/>
</dbReference>
<dbReference type="RefSeq" id="WP_282538282.1">
    <property type="nucleotide sequence ID" value="NZ_JASCIS010000036.1"/>
</dbReference>
<gene>
    <name evidence="9 13" type="primary">lspA</name>
    <name evidence="13" type="ORF">QIT00_28470</name>
</gene>
<evidence type="ECO:0000313" key="13">
    <source>
        <dbReference type="EMBL" id="MDI3422429.1"/>
    </source>
</evidence>
<dbReference type="PROSITE" id="PS00855">
    <property type="entry name" value="SPASE_II"/>
    <property type="match status" value="1"/>
</dbReference>
<sequence>MAEAERIIGTPDSEDAGAGAEPERTDGTDGTDGTPSPEGRDQEPGDRESAVEPEQPKGRRKIAMLFAVAAVAYALDLISKLIVVAELEHHEPIELIGDWLKLQAIRNAGAAFGIGEAFTVIFTIIAATVIVVIARLARKLYSVPWAIALGLLLGGALGNLTDRIFRAPGVFEGAVVDFIAPKGFAVFNLADSAIVCGGILIVILSFRGLDPDGTVHKD</sequence>
<evidence type="ECO:0000256" key="1">
    <source>
        <dbReference type="ARBA" id="ARBA00006139"/>
    </source>
</evidence>
<keyword evidence="14" id="KW-1185">Reference proteome</keyword>
<comment type="caution">
    <text evidence="13">The sequence shown here is derived from an EMBL/GenBank/DDBJ whole genome shotgun (WGS) entry which is preliminary data.</text>
</comment>
<evidence type="ECO:0000256" key="3">
    <source>
        <dbReference type="ARBA" id="ARBA00022670"/>
    </source>
</evidence>
<comment type="catalytic activity">
    <reaction evidence="9 10">
        <text>Release of signal peptides from bacterial membrane prolipoproteins. Hydrolyzes -Xaa-Yaa-Zaa-|-(S,diacylglyceryl)Cys-, in which Xaa is hydrophobic (preferably Leu), and Yaa (Ala or Ser) and Zaa (Gly or Ala) have small, neutral side chains.</text>
        <dbReference type="EC" id="3.4.23.36"/>
    </reaction>
</comment>
<evidence type="ECO:0000256" key="2">
    <source>
        <dbReference type="ARBA" id="ARBA00022475"/>
    </source>
</evidence>
<keyword evidence="5 9" id="KW-0064">Aspartyl protease</keyword>
<dbReference type="EC" id="3.4.23.36" evidence="9"/>
<keyword evidence="8 9" id="KW-0472">Membrane</keyword>
<feature type="active site" evidence="9">
    <location>
        <position position="177"/>
    </location>
</feature>
<evidence type="ECO:0000256" key="4">
    <source>
        <dbReference type="ARBA" id="ARBA00022692"/>
    </source>
</evidence>
<name>A0ABT6T3K2_9ACTN</name>
<reference evidence="13 14" key="1">
    <citation type="submission" date="2023-05" db="EMBL/GenBank/DDBJ databases">
        <title>Draft genome sequence of Streptomyces sp. B-S-A12 isolated from a cave soil in Thailand.</title>
        <authorList>
            <person name="Chamroensaksri N."/>
            <person name="Muangham S."/>
        </authorList>
    </citation>
    <scope>NUCLEOTIDE SEQUENCE [LARGE SCALE GENOMIC DNA]</scope>
    <source>
        <strain evidence="13 14">B-S-A12</strain>
    </source>
</reference>
<dbReference type="PANTHER" id="PTHR33695">
    <property type="entry name" value="LIPOPROTEIN SIGNAL PEPTIDASE"/>
    <property type="match status" value="1"/>
</dbReference>
<evidence type="ECO:0000256" key="8">
    <source>
        <dbReference type="ARBA" id="ARBA00023136"/>
    </source>
</evidence>
<evidence type="ECO:0000256" key="11">
    <source>
        <dbReference type="RuleBase" id="RU004181"/>
    </source>
</evidence>
<protein>
    <recommendedName>
        <fullName evidence="9">Lipoprotein signal peptidase</fullName>
        <ecNumber evidence="9">3.4.23.36</ecNumber>
    </recommendedName>
    <alternativeName>
        <fullName evidence="9">Prolipoprotein signal peptidase</fullName>
    </alternativeName>
    <alternativeName>
        <fullName evidence="9">Signal peptidase II</fullName>
        <shortName evidence="9">SPase II</shortName>
    </alternativeName>
</protein>
<dbReference type="Pfam" id="PF01252">
    <property type="entry name" value="Peptidase_A8"/>
    <property type="match status" value="1"/>
</dbReference>
<organism evidence="13 14">
    <name type="scientific">Streptomyces luteolus</name>
    <dbReference type="NCBI Taxonomy" id="3043615"/>
    <lineage>
        <taxon>Bacteria</taxon>
        <taxon>Bacillati</taxon>
        <taxon>Actinomycetota</taxon>
        <taxon>Actinomycetes</taxon>
        <taxon>Kitasatosporales</taxon>
        <taxon>Streptomycetaceae</taxon>
        <taxon>Streptomyces</taxon>
    </lineage>
</organism>
<dbReference type="InterPro" id="IPR001872">
    <property type="entry name" value="Peptidase_A8"/>
</dbReference>
<dbReference type="EMBL" id="JASCIS010000036">
    <property type="protein sequence ID" value="MDI3422429.1"/>
    <property type="molecule type" value="Genomic_DNA"/>
</dbReference>
<proteinExistence type="inferred from homology"/>
<feature type="active site" evidence="9">
    <location>
        <position position="191"/>
    </location>
</feature>
<keyword evidence="7 9" id="KW-1133">Transmembrane helix</keyword>
<keyword evidence="3 9" id="KW-0645">Protease</keyword>
<keyword evidence="2 9" id="KW-1003">Cell membrane</keyword>
<comment type="similarity">
    <text evidence="1 9 11">Belongs to the peptidase A8 family.</text>
</comment>
<dbReference type="PRINTS" id="PR00781">
    <property type="entry name" value="LIPOSIGPTASE"/>
</dbReference>
<evidence type="ECO:0000313" key="14">
    <source>
        <dbReference type="Proteomes" id="UP001237105"/>
    </source>
</evidence>
<keyword evidence="4 9" id="KW-0812">Transmembrane</keyword>
<dbReference type="PANTHER" id="PTHR33695:SF1">
    <property type="entry name" value="LIPOPROTEIN SIGNAL PEPTIDASE"/>
    <property type="match status" value="1"/>
</dbReference>
<comment type="subcellular location">
    <subcellularLocation>
        <location evidence="9">Cell membrane</location>
        <topology evidence="9">Multi-pass membrane protein</topology>
    </subcellularLocation>
</comment>